<feature type="region of interest" description="Disordered" evidence="1">
    <location>
        <begin position="215"/>
        <end position="238"/>
    </location>
</feature>
<dbReference type="InterPro" id="IPR035920">
    <property type="entry name" value="YhbY-like_sf"/>
</dbReference>
<dbReference type="PANTHER" id="PTHR11079:SF162">
    <property type="entry name" value="RIBOFLAVIN BIOSYNTHESIS PROTEIN PYRD, CHLOROPLASTIC"/>
    <property type="match status" value="1"/>
</dbReference>
<feature type="domain" description="CMP/dCMP-type deaminase" evidence="2">
    <location>
        <begin position="41"/>
        <end position="208"/>
    </location>
</feature>
<dbReference type="PANTHER" id="PTHR11079">
    <property type="entry name" value="CYTOSINE DEAMINASE FAMILY MEMBER"/>
    <property type="match status" value="1"/>
</dbReference>
<dbReference type="SUPFAM" id="SSF53927">
    <property type="entry name" value="Cytidine deaminase-like"/>
    <property type="match status" value="1"/>
</dbReference>
<gene>
    <name evidence="3" type="ORF">CYCCA115_LOCUS3848</name>
</gene>
<protein>
    <recommendedName>
        <fullName evidence="2">CMP/dCMP-type deaminase domain-containing protein</fullName>
    </recommendedName>
</protein>
<feature type="compositionally biased region" description="Acidic residues" evidence="1">
    <location>
        <begin position="217"/>
        <end position="238"/>
    </location>
</feature>
<keyword evidence="4" id="KW-1185">Reference proteome</keyword>
<dbReference type="PROSITE" id="PS51747">
    <property type="entry name" value="CYT_DCMP_DEAMINASES_2"/>
    <property type="match status" value="1"/>
</dbReference>
<dbReference type="InterPro" id="IPR016193">
    <property type="entry name" value="Cytidine_deaminase-like"/>
</dbReference>
<comment type="caution">
    <text evidence="3">The sequence shown here is derived from an EMBL/GenBank/DDBJ whole genome shotgun (WGS) entry which is preliminary data.</text>
</comment>
<dbReference type="InterPro" id="IPR002125">
    <property type="entry name" value="CMP_dCMP_dom"/>
</dbReference>
<dbReference type="EMBL" id="CAKOGP040000335">
    <property type="protein sequence ID" value="CAJ1934508.1"/>
    <property type="molecule type" value="Genomic_DNA"/>
</dbReference>
<dbReference type="CDD" id="cd01284">
    <property type="entry name" value="Riboflavin_deaminase-reductase"/>
    <property type="match status" value="1"/>
</dbReference>
<dbReference type="Gene3D" id="3.40.140.10">
    <property type="entry name" value="Cytidine Deaminase, domain 2"/>
    <property type="match status" value="1"/>
</dbReference>
<evidence type="ECO:0000313" key="4">
    <source>
        <dbReference type="Proteomes" id="UP001295423"/>
    </source>
</evidence>
<reference evidence="3" key="1">
    <citation type="submission" date="2023-08" db="EMBL/GenBank/DDBJ databases">
        <authorList>
            <person name="Audoor S."/>
            <person name="Bilcke G."/>
        </authorList>
    </citation>
    <scope>NUCLEOTIDE SEQUENCE</scope>
</reference>
<evidence type="ECO:0000259" key="2">
    <source>
        <dbReference type="PROSITE" id="PS51747"/>
    </source>
</evidence>
<proteinExistence type="predicted"/>
<dbReference type="AlphaFoldDB" id="A0AAD2CH10"/>
<sequence length="396" mass="43525">MIAVTLSSFTQPIRSFSNTFCRQQRIRSFASSRVIQAAISEQDETYMNQAIQFAQQGMGHTFPNPAVGCVIVNEASGQVLGAGFHPKAGFPHAEVFAMLQAAGHIEDGVAAAQSVVEGNANSDQVEQLMKQYYAEGGPEELFGNVFGEEPSITAYVTLEPCSHYGQTPPCATTLALAKTNRVVVGIEDPNPKVDGGGCRILQEANVHVDLVNVATTTDDDDDDDEDEDEGNDKVDEEALQENCEKLVTNFLKRITPKDYDSDYSWMNGAKRSILRKLANSRKASDRMAQVTWTGRTKASDEDGVDVLEVEAEWLERLDRFLWKEELVNLRLNKAVSKKKLAKRLGERIGKALGAHVAQAVGHTVLLYRPGVPPVLDLEKLVEEAKGQADQQRTTEE</sequence>
<dbReference type="GO" id="GO:0008835">
    <property type="term" value="F:diaminohydroxyphosphoribosylaminopyrimidine deaminase activity"/>
    <property type="evidence" value="ECO:0007669"/>
    <property type="project" value="TreeGrafter"/>
</dbReference>
<organism evidence="3 4">
    <name type="scientific">Cylindrotheca closterium</name>
    <dbReference type="NCBI Taxonomy" id="2856"/>
    <lineage>
        <taxon>Eukaryota</taxon>
        <taxon>Sar</taxon>
        <taxon>Stramenopiles</taxon>
        <taxon>Ochrophyta</taxon>
        <taxon>Bacillariophyta</taxon>
        <taxon>Bacillariophyceae</taxon>
        <taxon>Bacillariophycidae</taxon>
        <taxon>Bacillariales</taxon>
        <taxon>Bacillariaceae</taxon>
        <taxon>Cylindrotheca</taxon>
    </lineage>
</organism>
<dbReference type="Pfam" id="PF00383">
    <property type="entry name" value="dCMP_cyt_deam_1"/>
    <property type="match status" value="1"/>
</dbReference>
<evidence type="ECO:0000313" key="3">
    <source>
        <dbReference type="EMBL" id="CAJ1934508.1"/>
    </source>
</evidence>
<name>A0AAD2CH10_9STRA</name>
<dbReference type="Proteomes" id="UP001295423">
    <property type="component" value="Unassembled WGS sequence"/>
</dbReference>
<dbReference type="Gene3D" id="3.30.110.60">
    <property type="entry name" value="YhbY-like"/>
    <property type="match status" value="1"/>
</dbReference>
<evidence type="ECO:0000256" key="1">
    <source>
        <dbReference type="SAM" id="MobiDB-lite"/>
    </source>
</evidence>
<accession>A0AAD2CH10</accession>